<dbReference type="EMBL" id="VBOT01000122">
    <property type="protein sequence ID" value="TMQ49467.1"/>
    <property type="molecule type" value="Genomic_DNA"/>
</dbReference>
<dbReference type="Pfam" id="PF01208">
    <property type="entry name" value="URO-D"/>
    <property type="match status" value="1"/>
</dbReference>
<dbReference type="InterPro" id="IPR052024">
    <property type="entry name" value="Methanogen_methyltrans"/>
</dbReference>
<evidence type="ECO:0000259" key="1">
    <source>
        <dbReference type="Pfam" id="PF01208"/>
    </source>
</evidence>
<dbReference type="AlphaFoldDB" id="A0A538SDK9"/>
<proteinExistence type="predicted"/>
<dbReference type="Gene3D" id="3.20.20.210">
    <property type="match status" value="1"/>
</dbReference>
<dbReference type="SUPFAM" id="SSF51726">
    <property type="entry name" value="UROD/MetE-like"/>
    <property type="match status" value="1"/>
</dbReference>
<name>A0A538SDK9_UNCEI</name>
<dbReference type="InterPro" id="IPR000257">
    <property type="entry name" value="Uroporphyrinogen_deCOase"/>
</dbReference>
<dbReference type="PANTHER" id="PTHR47099:SF1">
    <property type="entry name" value="METHYLCOBAMIDE:COM METHYLTRANSFERASE MTBA"/>
    <property type="match status" value="1"/>
</dbReference>
<dbReference type="Proteomes" id="UP000320184">
    <property type="component" value="Unassembled WGS sequence"/>
</dbReference>
<sequence>MTARERVRAALLGEPVDRPPVSFWGHIYERESTAEDLVGATLELQSRHRWDWVKLNPRKHYHAEPWGVRYRYTGVAAQKPTLEAWPVHRAEDWERITQEPHDRGGLGEQIQAVRLLRERLDRDVPIIQTVFTPLAILGEMVREPDDLKAHMESRPELVRGALEAVSRTFEPYVREVLGAGADGIYLATVDWASRDRLTPEEYRAWARPYDLRLLAAAEGAWFNVLHVCKRRNLLLELADYPVGAFSWAATDPTNPSLKEALARIKGAVMGGISQEGALQKPGAAEAVEEFRRGLEQTGGRRWLVAPGCSIPPGTPAGNLEAVRAAVHSSVRIGEPS</sequence>
<comment type="caution">
    <text evidence="2">The sequence shown here is derived from an EMBL/GenBank/DDBJ whole genome shotgun (WGS) entry which is preliminary data.</text>
</comment>
<feature type="domain" description="Uroporphyrinogen decarboxylase (URO-D)" evidence="1">
    <location>
        <begin position="2"/>
        <end position="328"/>
    </location>
</feature>
<evidence type="ECO:0000313" key="3">
    <source>
        <dbReference type="Proteomes" id="UP000320184"/>
    </source>
</evidence>
<dbReference type="GO" id="GO:0006779">
    <property type="term" value="P:porphyrin-containing compound biosynthetic process"/>
    <property type="evidence" value="ECO:0007669"/>
    <property type="project" value="InterPro"/>
</dbReference>
<dbReference type="PANTHER" id="PTHR47099">
    <property type="entry name" value="METHYLCOBAMIDE:COM METHYLTRANSFERASE MTBA"/>
    <property type="match status" value="1"/>
</dbReference>
<evidence type="ECO:0000313" key="2">
    <source>
        <dbReference type="EMBL" id="TMQ49467.1"/>
    </source>
</evidence>
<gene>
    <name evidence="2" type="ORF">E6K73_09815</name>
</gene>
<dbReference type="GO" id="GO:0004853">
    <property type="term" value="F:uroporphyrinogen decarboxylase activity"/>
    <property type="evidence" value="ECO:0007669"/>
    <property type="project" value="InterPro"/>
</dbReference>
<protein>
    <recommendedName>
        <fullName evidence="1">Uroporphyrinogen decarboxylase (URO-D) domain-containing protein</fullName>
    </recommendedName>
</protein>
<reference evidence="2 3" key="1">
    <citation type="journal article" date="2019" name="Nat. Microbiol.">
        <title>Mediterranean grassland soil C-N compound turnover is dependent on rainfall and depth, and is mediated by genomically divergent microorganisms.</title>
        <authorList>
            <person name="Diamond S."/>
            <person name="Andeer P.F."/>
            <person name="Li Z."/>
            <person name="Crits-Christoph A."/>
            <person name="Burstein D."/>
            <person name="Anantharaman K."/>
            <person name="Lane K.R."/>
            <person name="Thomas B.C."/>
            <person name="Pan C."/>
            <person name="Northen T.R."/>
            <person name="Banfield J.F."/>
        </authorList>
    </citation>
    <scope>NUCLEOTIDE SEQUENCE [LARGE SCALE GENOMIC DNA]</scope>
    <source>
        <strain evidence="2">WS_3</strain>
    </source>
</reference>
<organism evidence="2 3">
    <name type="scientific">Eiseniibacteriota bacterium</name>
    <dbReference type="NCBI Taxonomy" id="2212470"/>
    <lineage>
        <taxon>Bacteria</taxon>
        <taxon>Candidatus Eiseniibacteriota</taxon>
    </lineage>
</organism>
<dbReference type="InterPro" id="IPR038071">
    <property type="entry name" value="UROD/MetE-like_sf"/>
</dbReference>
<accession>A0A538SDK9</accession>